<keyword evidence="2" id="KW-0175">Coiled coil</keyword>
<dbReference type="GO" id="GO:0051017">
    <property type="term" value="P:actin filament bundle assembly"/>
    <property type="evidence" value="ECO:0007669"/>
    <property type="project" value="TreeGrafter"/>
</dbReference>
<feature type="domain" description="GBD/FH3" evidence="4">
    <location>
        <begin position="232"/>
        <end position="657"/>
    </location>
</feature>
<dbReference type="Gene3D" id="1.10.238.150">
    <property type="entry name" value="Formin, FH3 diaphanous domain"/>
    <property type="match status" value="1"/>
</dbReference>
<feature type="compositionally biased region" description="Acidic residues" evidence="3">
    <location>
        <begin position="860"/>
        <end position="880"/>
    </location>
</feature>
<dbReference type="PROSITE" id="PS51444">
    <property type="entry name" value="FH2"/>
    <property type="match status" value="1"/>
</dbReference>
<feature type="region of interest" description="Disordered" evidence="3">
    <location>
        <begin position="1432"/>
        <end position="1638"/>
    </location>
</feature>
<dbReference type="SUPFAM" id="SSF101447">
    <property type="entry name" value="Formin homology 2 domain (FH2 domain)"/>
    <property type="match status" value="1"/>
</dbReference>
<dbReference type="EMBL" id="DF196784">
    <property type="protein sequence ID" value="GAC75841.1"/>
    <property type="molecule type" value="Genomic_DNA"/>
</dbReference>
<organism evidence="6 7">
    <name type="scientific">Pseudozyma antarctica (strain T-34)</name>
    <name type="common">Yeast</name>
    <name type="synonym">Candida antarctica</name>
    <dbReference type="NCBI Taxonomy" id="1151754"/>
    <lineage>
        <taxon>Eukaryota</taxon>
        <taxon>Fungi</taxon>
        <taxon>Dikarya</taxon>
        <taxon>Basidiomycota</taxon>
        <taxon>Ustilaginomycotina</taxon>
        <taxon>Ustilaginomycetes</taxon>
        <taxon>Ustilaginales</taxon>
        <taxon>Ustilaginaceae</taxon>
        <taxon>Moesziomyces</taxon>
    </lineage>
</organism>
<feature type="region of interest" description="Disordered" evidence="3">
    <location>
        <begin position="812"/>
        <end position="882"/>
    </location>
</feature>
<dbReference type="InterPro" id="IPR010472">
    <property type="entry name" value="FH3_dom"/>
</dbReference>
<dbReference type="GO" id="GO:0031267">
    <property type="term" value="F:small GTPase binding"/>
    <property type="evidence" value="ECO:0007669"/>
    <property type="project" value="InterPro"/>
</dbReference>
<feature type="compositionally biased region" description="Low complexity" evidence="3">
    <location>
        <begin position="50"/>
        <end position="64"/>
    </location>
</feature>
<dbReference type="SUPFAM" id="SSF48371">
    <property type="entry name" value="ARM repeat"/>
    <property type="match status" value="1"/>
</dbReference>
<dbReference type="SMART" id="SM00498">
    <property type="entry name" value="FH2"/>
    <property type="match status" value="1"/>
</dbReference>
<dbReference type="InterPro" id="IPR015425">
    <property type="entry name" value="FH2_Formin"/>
</dbReference>
<dbReference type="GO" id="GO:1903475">
    <property type="term" value="P:mitotic actomyosin contractile ring assembly"/>
    <property type="evidence" value="ECO:0007669"/>
    <property type="project" value="TreeGrafter"/>
</dbReference>
<dbReference type="InterPro" id="IPR011989">
    <property type="entry name" value="ARM-like"/>
</dbReference>
<proteinExistence type="inferred from homology"/>
<gene>
    <name evidence="6" type="ORF">PANT_18d00095</name>
</gene>
<dbReference type="InterPro" id="IPR042201">
    <property type="entry name" value="FH2_Formin_sf"/>
</dbReference>
<dbReference type="GO" id="GO:0032153">
    <property type="term" value="C:cell division site"/>
    <property type="evidence" value="ECO:0007669"/>
    <property type="project" value="UniProtKB-ARBA"/>
</dbReference>
<dbReference type="GO" id="GO:0003779">
    <property type="term" value="F:actin binding"/>
    <property type="evidence" value="ECO:0007669"/>
    <property type="project" value="InterPro"/>
</dbReference>
<feature type="compositionally biased region" description="Low complexity" evidence="3">
    <location>
        <begin position="1622"/>
        <end position="1631"/>
    </location>
</feature>
<feature type="compositionally biased region" description="Polar residues" evidence="3">
    <location>
        <begin position="105"/>
        <end position="114"/>
    </location>
</feature>
<dbReference type="GO" id="GO:0043332">
    <property type="term" value="C:mating projection tip"/>
    <property type="evidence" value="ECO:0007669"/>
    <property type="project" value="TreeGrafter"/>
</dbReference>
<feature type="region of interest" description="Disordered" evidence="3">
    <location>
        <begin position="50"/>
        <end position="81"/>
    </location>
</feature>
<dbReference type="InterPro" id="IPR014768">
    <property type="entry name" value="GBD/FH3_dom"/>
</dbReference>
<dbReference type="InterPro" id="IPR016024">
    <property type="entry name" value="ARM-type_fold"/>
</dbReference>
<dbReference type="OrthoDB" id="1104827at2759"/>
<dbReference type="Gene3D" id="1.20.58.2220">
    <property type="entry name" value="Formin, FH2 domain"/>
    <property type="match status" value="1"/>
</dbReference>
<evidence type="ECO:0000313" key="6">
    <source>
        <dbReference type="EMBL" id="GAC75841.1"/>
    </source>
</evidence>
<feature type="compositionally biased region" description="Low complexity" evidence="3">
    <location>
        <begin position="1538"/>
        <end position="1562"/>
    </location>
</feature>
<reference evidence="7" key="1">
    <citation type="journal article" date="2013" name="Genome Announc.">
        <title>Genome sequence of the basidiomycetous yeast Pseudozyma antarctica T-34, a producer of the glycolipid biosurfactants mannosylerythritol lipids.</title>
        <authorList>
            <person name="Morita T."/>
            <person name="Koike H."/>
            <person name="Koyama Y."/>
            <person name="Hagiwara H."/>
            <person name="Ito E."/>
            <person name="Fukuoka T."/>
            <person name="Imura T."/>
            <person name="Machida M."/>
            <person name="Kitamoto D."/>
        </authorList>
    </citation>
    <scope>NUCLEOTIDE SEQUENCE [LARGE SCALE GENOMIC DNA]</scope>
    <source>
        <strain evidence="7">T-34</strain>
    </source>
</reference>
<sequence>MDSIFGRKKRSRQFNSDAADKAIPYERTVSGRTPVHVDGALAASSSASSSAAAAYHSNASPNSSKLSIGNPSGNPGLGAGVHRSSAYSDANYHYEPSSASIISHANGSTVSSSGLGAHRRQLSGASSSRHGLSTHDSMHSSSSSFPGQNGARSSRYTSTTSASIAHDAASIRYNGGANLPHDVLTRMSVASTANPNPELASPSTSTSHSSLGRDSYQPPVASSGGKAPDFVLQRPPDADVERLFAELMDKRDFLNVPGGNLSDELKETARRNMLGFSVDKKWTLVYNDKLTEWHAEKERDRNRRHHAAGAGPAGAASGLVITRNSPEWFIKKFMDGTVTTKHIESLAVTLRTCAIGWIQSFVEAKGTPVLASFLSGLHAKGIKSDNDLALEYEVLKAFRSLFNSKPGANDALAQPKCISGITHSMISLQLATRKQAADILLFLCHWDKPTGHRLVLKAFDDLKSTQGDHGRFDAWFRVLEQTIDGRGKMGSMVGASDEVKKLSVVGPHESSLNEYAINNMFLINAILNSDIVPEFEVRVHLRNQMEASGLQRILIKMRAFKNPDLDLQIGVFEKGAEADHEDVVETFNKEVLTDLSDPVDVFRAIVGKVEGSRAYDFFLSALQHLLLIRRDGDDLVHYYQLIDSMVTSVVMDRKGAVEGNDLSSLLGVSVNNVLSRFADQDHINSMQSELQKAKAKATALEQEKLELEAKLKQSSDGLIGKLQEQIEKLEDDLSLARGNAGAARDEMDEMEKAYIDRVVALEIQIRELYDMLREAQMDVSDVAAPGKGSLDRKQLVDTLEKQLERNKTIRKLEANARKNKPGVPSVPPVPGVPGVPTEDDRKRISASVRRQSALLRAADEQAEEEEEEEDAEGPDEESLDPEAAKWKIQATLAAGMAQNTDLASRMVDARESRRRKAQAPTPNAAGVKRTSHPADGLFRNSMMNVRASYAPMNLGPAGPVAAPPAPGVAGLFVNHALSRKEVLAMARSKMKQLQWDKLSAQHAAETIFGQHELTADEEQIVRQLQQEGLFDEMEEDFKAKQPVKKSAAMAKKDKMELKTHLSLQTRQGIEMVLKRVKSSLTESKQASPEEVAHHIINCNDAVLDQSFLTELLRHYPESETKGQLGEYRNASDEELRLLHPADRLVVLLMTVPHLKEKVKGLLYMTRYKETFDLIKGGTVKVRDASEGLMKAKSFARLLSLVLMMGNYLNSTGVQGGAFGFKITSINKLVDTKASDGTTLLHFIERTISRCFPEVEAFMDELELPAEACRVQLWDLRRDLAELKSGSFQHRKELDRLLDEDEENLQDPYVKIMLPFLNDAASELQRLNDQVQFAERVYNEALKYFGEGPDPKKRGLGQLANQTMRTEDFFGIFKEFLAAYKKVKLDNVRIGEQRALEAKRRAAAEERERERQEALARKEAGVDDSAVLETLLGSLRSGGGGPNKQRRKARERRQTNAASNAGGSEDSALGSGPGVAGEKGNPSDVAAAMLAKLQGGEEGGEVATSSAFRPTRRRDRRSGRDAPLPPGSAGLEQGSPAMSSPSLSQTASSSTHTPSASISASTTVRADASADTTIVPPPLAADAKEEKDKEGEEEEGAAEFEDALPAHAPGGGGELEWFDPDTSGFSAAGKSSASHEAEQ</sequence>
<dbReference type="Pfam" id="PF06367">
    <property type="entry name" value="Drf_FH3"/>
    <property type="match status" value="1"/>
</dbReference>
<feature type="compositionally biased region" description="Basic residues" evidence="3">
    <location>
        <begin position="1"/>
        <end position="12"/>
    </location>
</feature>
<feature type="compositionally biased region" description="Pro residues" evidence="3">
    <location>
        <begin position="824"/>
        <end position="833"/>
    </location>
</feature>
<feature type="coiled-coil region" evidence="2">
    <location>
        <begin position="1316"/>
        <end position="1343"/>
    </location>
</feature>
<evidence type="ECO:0000259" key="5">
    <source>
        <dbReference type="PROSITE" id="PS51444"/>
    </source>
</evidence>
<dbReference type="Pfam" id="PF02181">
    <property type="entry name" value="FH2"/>
    <property type="match status" value="1"/>
</dbReference>
<dbReference type="SMART" id="SM01140">
    <property type="entry name" value="Drf_GBD"/>
    <property type="match status" value="1"/>
</dbReference>
<dbReference type="GO" id="GO:0015629">
    <property type="term" value="C:actin cytoskeleton"/>
    <property type="evidence" value="ECO:0007669"/>
    <property type="project" value="UniProtKB-ARBA"/>
</dbReference>
<comment type="similarity">
    <text evidence="1">Belongs to the formin homology family. BNI1 subfamily.</text>
</comment>
<dbReference type="Gene3D" id="6.10.30.50">
    <property type="match status" value="1"/>
</dbReference>
<feature type="domain" description="FH2" evidence="5">
    <location>
        <begin position="980"/>
        <end position="1405"/>
    </location>
</feature>
<dbReference type="PROSITE" id="PS51232">
    <property type="entry name" value="GBD_FH3"/>
    <property type="match status" value="1"/>
</dbReference>
<feature type="region of interest" description="Disordered" evidence="3">
    <location>
        <begin position="904"/>
        <end position="936"/>
    </location>
</feature>
<dbReference type="PANTHER" id="PTHR47102:SF2">
    <property type="entry name" value="PROTEIN BNI1"/>
    <property type="match status" value="1"/>
</dbReference>
<dbReference type="GO" id="GO:0051016">
    <property type="term" value="P:barbed-end actin filament capping"/>
    <property type="evidence" value="ECO:0007669"/>
    <property type="project" value="TreeGrafter"/>
</dbReference>
<evidence type="ECO:0000256" key="3">
    <source>
        <dbReference type="SAM" id="MobiDB-lite"/>
    </source>
</evidence>
<evidence type="ECO:0000256" key="2">
    <source>
        <dbReference type="SAM" id="Coils"/>
    </source>
</evidence>
<dbReference type="InterPro" id="IPR010473">
    <property type="entry name" value="GTPase-bd"/>
</dbReference>
<feature type="region of interest" description="Disordered" evidence="3">
    <location>
        <begin position="192"/>
        <end position="234"/>
    </location>
</feature>
<dbReference type="Gene3D" id="1.25.10.10">
    <property type="entry name" value="Leucine-rich Repeat Variant"/>
    <property type="match status" value="1"/>
</dbReference>
<dbReference type="STRING" id="1151754.M9LRN9"/>
<dbReference type="SMART" id="SM01139">
    <property type="entry name" value="Drf_FH3"/>
    <property type="match status" value="1"/>
</dbReference>
<evidence type="ECO:0000313" key="7">
    <source>
        <dbReference type="Proteomes" id="UP000011976"/>
    </source>
</evidence>
<dbReference type="Pfam" id="PF06371">
    <property type="entry name" value="Drf_GBD"/>
    <property type="match status" value="1"/>
</dbReference>
<feature type="coiled-coil region" evidence="2">
    <location>
        <begin position="683"/>
        <end position="778"/>
    </location>
</feature>
<feature type="compositionally biased region" description="Low complexity" evidence="3">
    <location>
        <begin position="201"/>
        <end position="210"/>
    </location>
</feature>
<dbReference type="GO" id="GO:0005938">
    <property type="term" value="C:cell cortex"/>
    <property type="evidence" value="ECO:0007669"/>
    <property type="project" value="UniProtKB-ARBA"/>
</dbReference>
<dbReference type="PANTHER" id="PTHR47102">
    <property type="entry name" value="PROTEIN BNI1"/>
    <property type="match status" value="1"/>
</dbReference>
<protein>
    <submittedName>
        <fullName evidence="6">RNA-binding protein RBM5 and related proteins</fullName>
    </submittedName>
</protein>
<dbReference type="Proteomes" id="UP000011976">
    <property type="component" value="Unassembled WGS sequence"/>
</dbReference>
<accession>M9LRN9</accession>
<name>M9LRN9_PSEA3</name>
<feature type="region of interest" description="Disordered" evidence="3">
    <location>
        <begin position="105"/>
        <end position="159"/>
    </location>
</feature>
<dbReference type="InterPro" id="IPR051661">
    <property type="entry name" value="Actin_filament_regulator"/>
</dbReference>
<feature type="compositionally biased region" description="Acidic residues" evidence="3">
    <location>
        <begin position="1590"/>
        <end position="1601"/>
    </location>
</feature>
<evidence type="ECO:0000256" key="1">
    <source>
        <dbReference type="ARBA" id="ARBA00037935"/>
    </source>
</evidence>
<evidence type="ECO:0000259" key="4">
    <source>
        <dbReference type="PROSITE" id="PS51232"/>
    </source>
</evidence>
<feature type="region of interest" description="Disordered" evidence="3">
    <location>
        <begin position="1"/>
        <end position="33"/>
    </location>
</feature>